<feature type="region of interest" description="Disordered" evidence="4">
    <location>
        <begin position="332"/>
        <end position="352"/>
    </location>
</feature>
<reference evidence="8 9" key="1">
    <citation type="submission" date="2019-06" db="EMBL/GenBank/DDBJ databases">
        <title>Discovery of a novel chromosome fission-fusion reversal in muntjac.</title>
        <authorList>
            <person name="Mudd A.B."/>
            <person name="Bredeson J.V."/>
            <person name="Baum R."/>
            <person name="Hockemeyer D."/>
            <person name="Rokhsar D.S."/>
        </authorList>
    </citation>
    <scope>NUCLEOTIDE SEQUENCE [LARGE SCALE GENOMIC DNA]</scope>
    <source>
        <strain evidence="8">UCam_UCB_Mr</strain>
        <tissue evidence="8">Fibroblast cell line</tissue>
    </source>
</reference>
<dbReference type="Gene3D" id="3.40.630.30">
    <property type="match status" value="1"/>
</dbReference>
<gene>
    <name evidence="8" type="ORF">FD755_024251</name>
    <name evidence="7" type="ORF">FD755_024252</name>
</gene>
<organism evidence="8 9">
    <name type="scientific">Muntiacus reevesi</name>
    <name type="common">Reeves' muntjac</name>
    <name type="synonym">Cervus reevesi</name>
    <dbReference type="NCBI Taxonomy" id="9886"/>
    <lineage>
        <taxon>Eukaryota</taxon>
        <taxon>Metazoa</taxon>
        <taxon>Chordata</taxon>
        <taxon>Craniata</taxon>
        <taxon>Vertebrata</taxon>
        <taxon>Euteleostomi</taxon>
        <taxon>Mammalia</taxon>
        <taxon>Eutheria</taxon>
        <taxon>Laurasiatheria</taxon>
        <taxon>Artiodactyla</taxon>
        <taxon>Ruminantia</taxon>
        <taxon>Pecora</taxon>
        <taxon>Cervidae</taxon>
        <taxon>Muntiacinae</taxon>
        <taxon>Muntiacus</taxon>
    </lineage>
</organism>
<dbReference type="EC" id="2.3.1.-" evidence="3"/>
<feature type="domain" description="Glycine N-acyltransferase C-terminal" evidence="6">
    <location>
        <begin position="203"/>
        <end position="265"/>
    </location>
</feature>
<sequence length="401" mass="44772">MLCLYFLHRWEFIEPLWRVIRKHVYGTVFHMNQGNPFGLKALVDNWPDFKTVVIRPQEQEMADDFDHYTNTYQIFSKDLKNCEESLTTSDVINWKQHLQIQSSQSSLNGVIQNLAVAKFVKVEHTQCILYVMPETARKLLPSLPETKKLPVGYGAPKAINEEMFKLSSMDPTHATLVNKFWHFGGNKRSQSFIERCIRAFPTFCLLGPEGTPASWSLMDQTGEIWMGATLPQYRGLGLVSHMLAVHTRALDQLGVPAYNHTKPTKSYEESVRTCVTSPSPVVGTSGTACPCEGAPTRGCAGRAGHVAREAEGWAGRKTDSSSAGRQRGLFGAGQAVSDPQNPRVPAHCSPADVPSGPADLPISPTFQPWQPPLHSVLLRVQLFFFLRPHVVRGRRPVYNYG</sequence>
<dbReference type="Pfam" id="PF06021">
    <property type="entry name" value="Gly_acyl_tr_N"/>
    <property type="match status" value="1"/>
</dbReference>
<evidence type="ECO:0000259" key="5">
    <source>
        <dbReference type="Pfam" id="PF06021"/>
    </source>
</evidence>
<comment type="caution">
    <text evidence="8">The sequence shown here is derived from an EMBL/GenBank/DDBJ whole genome shotgun (WGS) entry which is preliminary data.</text>
</comment>
<accession>A0A5N3VAJ3</accession>
<evidence type="ECO:0000313" key="7">
    <source>
        <dbReference type="EMBL" id="KAB0346103.1"/>
    </source>
</evidence>
<evidence type="ECO:0000313" key="8">
    <source>
        <dbReference type="EMBL" id="KAB0346104.1"/>
    </source>
</evidence>
<dbReference type="InterPro" id="IPR010313">
    <property type="entry name" value="Glycine_N-acyltransferase"/>
</dbReference>
<evidence type="ECO:0000256" key="2">
    <source>
        <dbReference type="ARBA" id="ARBA00023315"/>
    </source>
</evidence>
<evidence type="ECO:0000256" key="4">
    <source>
        <dbReference type="SAM" id="MobiDB-lite"/>
    </source>
</evidence>
<evidence type="ECO:0000259" key="6">
    <source>
        <dbReference type="Pfam" id="PF08444"/>
    </source>
</evidence>
<dbReference type="PANTHER" id="PTHR15298">
    <property type="entry name" value="L-COA N-ACYLTRANSFERASE-RELATED"/>
    <property type="match status" value="1"/>
</dbReference>
<comment type="similarity">
    <text evidence="3">Belongs to the glycine N-acyltransferase family.</text>
</comment>
<dbReference type="GO" id="GO:0047961">
    <property type="term" value="F:glycine N-acyltransferase activity"/>
    <property type="evidence" value="ECO:0007669"/>
    <property type="project" value="InterPro"/>
</dbReference>
<evidence type="ECO:0000256" key="3">
    <source>
        <dbReference type="RuleBase" id="RU368002"/>
    </source>
</evidence>
<feature type="domain" description="Glycine N-acyltransferase N-terminal" evidence="5">
    <location>
        <begin position="23"/>
        <end position="201"/>
    </location>
</feature>
<dbReference type="Pfam" id="PF08444">
    <property type="entry name" value="Gly_acyl_tr_C"/>
    <property type="match status" value="1"/>
</dbReference>
<proteinExistence type="inferred from homology"/>
<dbReference type="SUPFAM" id="SSF55729">
    <property type="entry name" value="Acyl-CoA N-acyltransferases (Nat)"/>
    <property type="match status" value="1"/>
</dbReference>
<name>A0A5N3VAJ3_MUNRE</name>
<keyword evidence="9" id="KW-1185">Reference proteome</keyword>
<protein>
    <recommendedName>
        <fullName evidence="3">Glycine N-acyltransferase-like protein</fullName>
        <ecNumber evidence="3">2.3.1.-</ecNumber>
    </recommendedName>
</protein>
<dbReference type="EMBL" id="VCEB01002117">
    <property type="protein sequence ID" value="KAB0346104.1"/>
    <property type="molecule type" value="Genomic_DNA"/>
</dbReference>
<dbReference type="InterPro" id="IPR013652">
    <property type="entry name" value="Glycine_N-acyltransferase_C"/>
</dbReference>
<dbReference type="InterPro" id="IPR015938">
    <property type="entry name" value="Glycine_N-acyltransferase_N"/>
</dbReference>
<keyword evidence="2 3" id="KW-0012">Acyltransferase</keyword>
<evidence type="ECO:0000256" key="1">
    <source>
        <dbReference type="ARBA" id="ARBA00022679"/>
    </source>
</evidence>
<dbReference type="GO" id="GO:0005739">
    <property type="term" value="C:mitochondrion"/>
    <property type="evidence" value="ECO:0007669"/>
    <property type="project" value="InterPro"/>
</dbReference>
<dbReference type="PANTHER" id="PTHR15298:SF11">
    <property type="entry name" value="GLYCINE N-ACYLTRANSFERASE-LIKE PROTEIN"/>
    <property type="match status" value="1"/>
</dbReference>
<evidence type="ECO:0000313" key="9">
    <source>
        <dbReference type="Proteomes" id="UP000326062"/>
    </source>
</evidence>
<dbReference type="AlphaFoldDB" id="A0A5N3VAJ3"/>
<keyword evidence="1 3" id="KW-0808">Transferase</keyword>
<dbReference type="EMBL" id="VCEB01002118">
    <property type="protein sequence ID" value="KAB0346103.1"/>
    <property type="molecule type" value="Genomic_DNA"/>
</dbReference>
<dbReference type="InterPro" id="IPR016181">
    <property type="entry name" value="Acyl_CoA_acyltransferase"/>
</dbReference>
<dbReference type="Proteomes" id="UP000326062">
    <property type="component" value="Unassembled WGS sequence"/>
</dbReference>